<dbReference type="RefSeq" id="WP_183674040.1">
    <property type="nucleotide sequence ID" value="NZ_CBCRYX010000004.1"/>
</dbReference>
<keyword evidence="1" id="KW-0472">Membrane</keyword>
<keyword evidence="1" id="KW-1133">Transmembrane helix</keyword>
<gene>
    <name evidence="2" type="ORF">HNQ45_000989</name>
</gene>
<feature type="transmembrane region" description="Helical" evidence="1">
    <location>
        <begin position="324"/>
        <end position="346"/>
    </location>
</feature>
<feature type="transmembrane region" description="Helical" evidence="1">
    <location>
        <begin position="287"/>
        <end position="304"/>
    </location>
</feature>
<feature type="transmembrane region" description="Helical" evidence="1">
    <location>
        <begin position="73"/>
        <end position="93"/>
    </location>
</feature>
<feature type="transmembrane region" description="Helical" evidence="1">
    <location>
        <begin position="129"/>
        <end position="148"/>
    </location>
</feature>
<dbReference type="AlphaFoldDB" id="A0A9Q2D007"/>
<feature type="transmembrane region" description="Helical" evidence="1">
    <location>
        <begin position="383"/>
        <end position="406"/>
    </location>
</feature>
<feature type="transmembrane region" description="Helical" evidence="1">
    <location>
        <begin position="12"/>
        <end position="32"/>
    </location>
</feature>
<protein>
    <submittedName>
        <fullName evidence="2">Uncharacterized protein</fullName>
    </submittedName>
</protein>
<feature type="transmembrane region" description="Helical" evidence="1">
    <location>
        <begin position="196"/>
        <end position="217"/>
    </location>
</feature>
<feature type="transmembrane region" description="Helical" evidence="1">
    <location>
        <begin position="105"/>
        <end position="123"/>
    </location>
</feature>
<feature type="transmembrane region" description="Helical" evidence="1">
    <location>
        <begin position="160"/>
        <end position="176"/>
    </location>
</feature>
<keyword evidence="1" id="KW-0812">Transmembrane</keyword>
<reference evidence="2 3" key="1">
    <citation type="submission" date="2020-08" db="EMBL/GenBank/DDBJ databases">
        <title>Genomic Encyclopedia of Type Strains, Phase IV (KMG-IV): sequencing the most valuable type-strain genomes for metagenomic binning, comparative biology and taxonomic classification.</title>
        <authorList>
            <person name="Goeker M."/>
        </authorList>
    </citation>
    <scope>NUCLEOTIDE SEQUENCE [LARGE SCALE GENOMIC DNA]</scope>
    <source>
        <strain evidence="2 3">DSM 19163</strain>
    </source>
</reference>
<comment type="caution">
    <text evidence="2">The sequence shown here is derived from an EMBL/GenBank/DDBJ whole genome shotgun (WGS) entry which is preliminary data.</text>
</comment>
<accession>A0A9Q2D007</accession>
<name>A0A9Q2D007_9STAP</name>
<dbReference type="NCBIfam" id="NF047417">
    <property type="entry name" value="teichoic_AuxA"/>
    <property type="match status" value="1"/>
</dbReference>
<sequence length="417" mass="49342">MYTRFNDHKETIACSLLGIFFLIQGLFILINYKGITTPESGSNEKVKNVFDFINIFFIELRNILGVVFQHSPLITILTGVILVAIGGVMFKFSRVMNRTTYYDRRFIVFFFSLTFLMFIWTTVLMSNVYGWTSMLFLVAFIVHMIYNVFNEYFDKKYRKAHYLVILFFYAVAYFFTQNSVYNNIDSGLRPTDVLSINMYFTMTWILGLLSLSVGVFLSKSENILKRPVKEEKNEMSRVASRRKLKFDVDVNKYFKFMQPVYNFRDKIIQKFYDFFEIQPVKWIRVNYIELVLGILTLLVIFLEFNNRNNVVFEGLFKISNIKYMYEWFNLALTFVLALLYIIFTILNTVRNTAYNRQMIIIVALWLKVTTSLFITLFRDVELSIFILPLNFALVLLTTPLLLMSIFKTFRGEKDEKA</sequence>
<dbReference type="Proteomes" id="UP000579136">
    <property type="component" value="Unassembled WGS sequence"/>
</dbReference>
<dbReference type="EMBL" id="JACHHF010000005">
    <property type="protein sequence ID" value="MBB5176102.1"/>
    <property type="molecule type" value="Genomic_DNA"/>
</dbReference>
<evidence type="ECO:0000256" key="1">
    <source>
        <dbReference type="SAM" id="Phobius"/>
    </source>
</evidence>
<proteinExistence type="predicted"/>
<keyword evidence="3" id="KW-1185">Reference proteome</keyword>
<organism evidence="2 3">
    <name type="scientific">Nosocomiicoccus ampullae</name>
    <dbReference type="NCBI Taxonomy" id="489910"/>
    <lineage>
        <taxon>Bacteria</taxon>
        <taxon>Bacillati</taxon>
        <taxon>Bacillota</taxon>
        <taxon>Bacilli</taxon>
        <taxon>Bacillales</taxon>
        <taxon>Staphylococcaceae</taxon>
        <taxon>Nosocomiicoccus</taxon>
    </lineage>
</organism>
<evidence type="ECO:0000313" key="2">
    <source>
        <dbReference type="EMBL" id="MBB5176102.1"/>
    </source>
</evidence>
<evidence type="ECO:0000313" key="3">
    <source>
        <dbReference type="Proteomes" id="UP000579136"/>
    </source>
</evidence>
<feature type="transmembrane region" description="Helical" evidence="1">
    <location>
        <begin position="358"/>
        <end position="377"/>
    </location>
</feature>